<dbReference type="InterPro" id="IPR024072">
    <property type="entry name" value="DHFR-like_dom_sf"/>
</dbReference>
<dbReference type="Proteomes" id="UP000295621">
    <property type="component" value="Unassembled WGS sequence"/>
</dbReference>
<comment type="caution">
    <text evidence="2">The sequence shown here is derived from an EMBL/GenBank/DDBJ whole genome shotgun (WGS) entry which is preliminary data.</text>
</comment>
<evidence type="ECO:0000313" key="3">
    <source>
        <dbReference type="Proteomes" id="UP000295621"/>
    </source>
</evidence>
<evidence type="ECO:0000313" key="2">
    <source>
        <dbReference type="EMBL" id="TDC51848.1"/>
    </source>
</evidence>
<protein>
    <submittedName>
        <fullName evidence="2">Deaminase</fullName>
    </submittedName>
</protein>
<reference evidence="2 3" key="1">
    <citation type="submission" date="2019-02" db="EMBL/GenBank/DDBJ databases">
        <title>Draft genome sequences of novel Actinobacteria.</title>
        <authorList>
            <person name="Sahin N."/>
            <person name="Ay H."/>
            <person name="Saygin H."/>
        </authorList>
    </citation>
    <scope>NUCLEOTIDE SEQUENCE [LARGE SCALE GENOMIC DNA]</scope>
    <source>
        <strain evidence="2 3">KC603</strain>
    </source>
</reference>
<dbReference type="EMBL" id="SMKL01000019">
    <property type="protein sequence ID" value="TDC51848.1"/>
    <property type="molecule type" value="Genomic_DNA"/>
</dbReference>
<dbReference type="GO" id="GO:0008703">
    <property type="term" value="F:5-amino-6-(5-phosphoribosylamino)uracil reductase activity"/>
    <property type="evidence" value="ECO:0007669"/>
    <property type="project" value="InterPro"/>
</dbReference>
<organism evidence="2 3">
    <name type="scientific">Jiangella ureilytica</name>
    <dbReference type="NCBI Taxonomy" id="2530374"/>
    <lineage>
        <taxon>Bacteria</taxon>
        <taxon>Bacillati</taxon>
        <taxon>Actinomycetota</taxon>
        <taxon>Actinomycetes</taxon>
        <taxon>Jiangellales</taxon>
        <taxon>Jiangellaceae</taxon>
        <taxon>Jiangella</taxon>
    </lineage>
</organism>
<feature type="domain" description="Bacterial bifunctional deaminase-reductase C-terminal" evidence="1">
    <location>
        <begin position="4"/>
        <end position="179"/>
    </location>
</feature>
<dbReference type="Pfam" id="PF01872">
    <property type="entry name" value="RibD_C"/>
    <property type="match status" value="1"/>
</dbReference>
<dbReference type="SUPFAM" id="SSF53597">
    <property type="entry name" value="Dihydrofolate reductase-like"/>
    <property type="match status" value="1"/>
</dbReference>
<accession>A0A4R4RPQ2</accession>
<name>A0A4R4RPQ2_9ACTN</name>
<dbReference type="Gene3D" id="3.40.430.10">
    <property type="entry name" value="Dihydrofolate Reductase, subunit A"/>
    <property type="match status" value="1"/>
</dbReference>
<dbReference type="PANTHER" id="PTHR38011">
    <property type="entry name" value="DIHYDROFOLATE REDUCTASE FAMILY PROTEIN (AFU_ORTHOLOGUE AFUA_8G06820)"/>
    <property type="match status" value="1"/>
</dbReference>
<dbReference type="PANTHER" id="PTHR38011:SF11">
    <property type="entry name" value="2,5-DIAMINO-6-RIBOSYLAMINO-4(3H)-PYRIMIDINONE 5'-PHOSPHATE REDUCTASE"/>
    <property type="match status" value="1"/>
</dbReference>
<sequence>MGNLTYEMITSLDGYVADADGNFDWSAPDEELHSFVNETAKGIGTFLYGRRMYETMVYWETAHTVPDQPEFVLEWARTWQAADKVVYSTTLESVSSGRTRLERTFDPDAVRELKATAGHDLTVDGPGLAASALRAGLVDEVGQYITPVVVGGGTRFLPDDVRLDLELVQQRRFANGVVYVHYRVRQGGPTR</sequence>
<dbReference type="GO" id="GO:0009231">
    <property type="term" value="P:riboflavin biosynthetic process"/>
    <property type="evidence" value="ECO:0007669"/>
    <property type="project" value="InterPro"/>
</dbReference>
<evidence type="ECO:0000259" key="1">
    <source>
        <dbReference type="Pfam" id="PF01872"/>
    </source>
</evidence>
<dbReference type="InterPro" id="IPR050765">
    <property type="entry name" value="Riboflavin_Biosynth_HTPR"/>
</dbReference>
<dbReference type="RefSeq" id="WP_131982086.1">
    <property type="nucleotide sequence ID" value="NZ_SMKL01000019.1"/>
</dbReference>
<proteinExistence type="predicted"/>
<dbReference type="OrthoDB" id="3471498at2"/>
<dbReference type="AlphaFoldDB" id="A0A4R4RPQ2"/>
<gene>
    <name evidence="2" type="ORF">E1212_10580</name>
</gene>
<dbReference type="InterPro" id="IPR002734">
    <property type="entry name" value="RibDG_C"/>
</dbReference>
<keyword evidence="3" id="KW-1185">Reference proteome</keyword>